<dbReference type="AlphaFoldDB" id="A0A6I9VU90"/>
<accession>A0A6I9VU90</accession>
<protein>
    <submittedName>
        <fullName evidence="2">Uncharacterized protein LOC105422587</fullName>
    </submittedName>
</protein>
<gene>
    <name evidence="2" type="primary">LOC105422587</name>
</gene>
<name>A0A6I9VU90_9HYME</name>
<sequence length="114" mass="13451">MTCILNRLKTSALCRSIFHKNIVFDPVIKISHLKIHSEHVTNKINAWAEKKYKQKDNINSNYQLVYREQTTISRTIILTYHFGWKNDLYYDTYMSSTYSTERSIESKPGSIKLS</sequence>
<dbReference type="Proteomes" id="UP000504615">
    <property type="component" value="Unplaced"/>
</dbReference>
<keyword evidence="1" id="KW-1185">Reference proteome</keyword>
<proteinExistence type="predicted"/>
<organism evidence="1 2">
    <name type="scientific">Pogonomyrmex barbatus</name>
    <name type="common">red harvester ant</name>
    <dbReference type="NCBI Taxonomy" id="144034"/>
    <lineage>
        <taxon>Eukaryota</taxon>
        <taxon>Metazoa</taxon>
        <taxon>Ecdysozoa</taxon>
        <taxon>Arthropoda</taxon>
        <taxon>Hexapoda</taxon>
        <taxon>Insecta</taxon>
        <taxon>Pterygota</taxon>
        <taxon>Neoptera</taxon>
        <taxon>Endopterygota</taxon>
        <taxon>Hymenoptera</taxon>
        <taxon>Apocrita</taxon>
        <taxon>Aculeata</taxon>
        <taxon>Formicoidea</taxon>
        <taxon>Formicidae</taxon>
        <taxon>Myrmicinae</taxon>
        <taxon>Pogonomyrmex</taxon>
    </lineage>
</organism>
<dbReference type="OrthoDB" id="7407406at2759"/>
<evidence type="ECO:0000313" key="1">
    <source>
        <dbReference type="Proteomes" id="UP000504615"/>
    </source>
</evidence>
<dbReference type="RefSeq" id="XP_011630311.1">
    <property type="nucleotide sequence ID" value="XM_011632009.2"/>
</dbReference>
<dbReference type="GeneID" id="105422587"/>
<reference evidence="2" key="1">
    <citation type="submission" date="2025-08" db="UniProtKB">
        <authorList>
            <consortium name="RefSeq"/>
        </authorList>
    </citation>
    <scope>IDENTIFICATION</scope>
</reference>
<dbReference type="KEGG" id="pbar:105422587"/>
<evidence type="ECO:0000313" key="2">
    <source>
        <dbReference type="RefSeq" id="XP_011630311.1"/>
    </source>
</evidence>